<gene>
    <name evidence="1" type="ORF">ACFOD3_27855</name>
</gene>
<name>A0ABV7C1R1_9PROT</name>
<comment type="caution">
    <text evidence="1">The sequence shown here is derived from an EMBL/GenBank/DDBJ whole genome shotgun (WGS) entry which is preliminary data.</text>
</comment>
<organism evidence="1 2">
    <name type="scientific">Falsiroseomonas tokyonensis</name>
    <dbReference type="NCBI Taxonomy" id="430521"/>
    <lineage>
        <taxon>Bacteria</taxon>
        <taxon>Pseudomonadati</taxon>
        <taxon>Pseudomonadota</taxon>
        <taxon>Alphaproteobacteria</taxon>
        <taxon>Acetobacterales</taxon>
        <taxon>Roseomonadaceae</taxon>
        <taxon>Falsiroseomonas</taxon>
    </lineage>
</organism>
<dbReference type="RefSeq" id="WP_216840190.1">
    <property type="nucleotide sequence ID" value="NZ_JAFNJS010000014.1"/>
</dbReference>
<sequence>MLANQRHRTIGTRGSAEIGEEKLLLRILQARPWAIALDVVRIAPILAQHDQKQLEARMTRLRQRTVRGR</sequence>
<proteinExistence type="predicted"/>
<evidence type="ECO:0000313" key="1">
    <source>
        <dbReference type="EMBL" id="MFC3003740.1"/>
    </source>
</evidence>
<dbReference type="Proteomes" id="UP001595420">
    <property type="component" value="Unassembled WGS sequence"/>
</dbReference>
<accession>A0ABV7C1R1</accession>
<dbReference type="EMBL" id="JBHRSB010000014">
    <property type="protein sequence ID" value="MFC3003740.1"/>
    <property type="molecule type" value="Genomic_DNA"/>
</dbReference>
<protein>
    <submittedName>
        <fullName evidence="1">Uncharacterized protein</fullName>
    </submittedName>
</protein>
<evidence type="ECO:0000313" key="2">
    <source>
        <dbReference type="Proteomes" id="UP001595420"/>
    </source>
</evidence>
<keyword evidence="2" id="KW-1185">Reference proteome</keyword>
<reference evidence="2" key="1">
    <citation type="journal article" date="2019" name="Int. J. Syst. Evol. Microbiol.">
        <title>The Global Catalogue of Microorganisms (GCM) 10K type strain sequencing project: providing services to taxonomists for standard genome sequencing and annotation.</title>
        <authorList>
            <consortium name="The Broad Institute Genomics Platform"/>
            <consortium name="The Broad Institute Genome Sequencing Center for Infectious Disease"/>
            <person name="Wu L."/>
            <person name="Ma J."/>
        </authorList>
    </citation>
    <scope>NUCLEOTIDE SEQUENCE [LARGE SCALE GENOMIC DNA]</scope>
    <source>
        <strain evidence="2">CGMCC 1.16855</strain>
    </source>
</reference>